<dbReference type="OrthoDB" id="5505315at2"/>
<reference evidence="1 2" key="1">
    <citation type="submission" date="2014-02" db="EMBL/GenBank/DDBJ databases">
        <title>The small core and large imbalanced accessory genome model reveals a collaborative survival strategy of Sorangium cellulosum strains in nature.</title>
        <authorList>
            <person name="Han K."/>
            <person name="Peng R."/>
            <person name="Blom J."/>
            <person name="Li Y.-Z."/>
        </authorList>
    </citation>
    <scope>NUCLEOTIDE SEQUENCE [LARGE SCALE GENOMIC DNA]</scope>
    <source>
        <strain evidence="1 2">So0008-312</strain>
    </source>
</reference>
<proteinExistence type="predicted"/>
<gene>
    <name evidence="1" type="ORF">BE15_18440</name>
</gene>
<dbReference type="Proteomes" id="UP000075260">
    <property type="component" value="Unassembled WGS sequence"/>
</dbReference>
<sequence>MYVSFGKLRGEPLQRLSLDEMSEPLRHGIRYGSIVSTGWYPIAWYKDLLQAIRRTSGEGKDLIHQIGRQCTRDDMSGIYKVIAALISPSTLFSLAQRVFANYYSVGRVQVIESRRGFTRARWSGCHGFDENMWTEVIGSCGQLLEIGGARHVRQRVIAGGGDSDDRLELTAHWS</sequence>
<organism evidence="1 2">
    <name type="scientific">Sorangium cellulosum</name>
    <name type="common">Polyangium cellulosum</name>
    <dbReference type="NCBI Taxonomy" id="56"/>
    <lineage>
        <taxon>Bacteria</taxon>
        <taxon>Pseudomonadati</taxon>
        <taxon>Myxococcota</taxon>
        <taxon>Polyangia</taxon>
        <taxon>Polyangiales</taxon>
        <taxon>Polyangiaceae</taxon>
        <taxon>Sorangium</taxon>
    </lineage>
</organism>
<evidence type="ECO:0000313" key="1">
    <source>
        <dbReference type="EMBL" id="KYF68571.1"/>
    </source>
</evidence>
<comment type="caution">
    <text evidence="1">The sequence shown here is derived from an EMBL/GenBank/DDBJ whole genome shotgun (WGS) entry which is preliminary data.</text>
</comment>
<name>A0A150QKQ9_SORCE</name>
<dbReference type="EMBL" id="JEMA01000562">
    <property type="protein sequence ID" value="KYF68571.1"/>
    <property type="molecule type" value="Genomic_DNA"/>
</dbReference>
<evidence type="ECO:0000313" key="2">
    <source>
        <dbReference type="Proteomes" id="UP000075260"/>
    </source>
</evidence>
<dbReference type="AlphaFoldDB" id="A0A150QKQ9"/>
<accession>A0A150QKQ9</accession>
<protein>
    <submittedName>
        <fullName evidence="1">Uncharacterized protein</fullName>
    </submittedName>
</protein>